<keyword evidence="2" id="KW-1185">Reference proteome</keyword>
<accession>A0A345JRE6</accession>
<name>A0A345JRE6_9GAMM</name>
<evidence type="ECO:0000313" key="2">
    <source>
        <dbReference type="Proteomes" id="UP000253862"/>
    </source>
</evidence>
<gene>
    <name evidence="1" type="ORF">CGC43_04495</name>
</gene>
<dbReference type="RefSeq" id="WP_071629161.1">
    <property type="nucleotide sequence ID" value="NZ_CP022375.1"/>
</dbReference>
<dbReference type="Proteomes" id="UP000253862">
    <property type="component" value="Chromosome"/>
</dbReference>
<sequence length="78" mass="9116">MPKTKYELLKENIKEISDNCDWGKGYYDKLSLPSGLCFGLAYMWGQAALAKDQKTFYDRLEILTKDYSKKKVENLVRL</sequence>
<protein>
    <submittedName>
        <fullName evidence="1">Uncharacterized protein</fullName>
    </submittedName>
</protein>
<reference evidence="1 2" key="1">
    <citation type="submission" date="2017-07" db="EMBL/GenBank/DDBJ databases">
        <title>Complete genome sequences and comparative analysis of the novel pathogen Francisella opportunistica.</title>
        <authorList>
            <person name="Dietrich E.A."/>
            <person name="Kingry L.C."/>
            <person name="Petersen J.M."/>
        </authorList>
    </citation>
    <scope>NUCLEOTIDE SEQUENCE [LARGE SCALE GENOMIC DNA]</scope>
    <source>
        <strain evidence="1 2">14-2155</strain>
    </source>
</reference>
<proteinExistence type="predicted"/>
<dbReference type="EMBL" id="CP022375">
    <property type="protein sequence ID" value="AXH29892.1"/>
    <property type="molecule type" value="Genomic_DNA"/>
</dbReference>
<evidence type="ECO:0000313" key="1">
    <source>
        <dbReference type="EMBL" id="AXH29892.1"/>
    </source>
</evidence>
<dbReference type="AlphaFoldDB" id="A0A345JRE6"/>
<organism evidence="1 2">
    <name type="scientific">Francisella opportunistica</name>
    <dbReference type="NCBI Taxonomy" id="2016517"/>
    <lineage>
        <taxon>Bacteria</taxon>
        <taxon>Pseudomonadati</taxon>
        <taxon>Pseudomonadota</taxon>
        <taxon>Gammaproteobacteria</taxon>
        <taxon>Thiotrichales</taxon>
        <taxon>Francisellaceae</taxon>
        <taxon>Francisella</taxon>
    </lineage>
</organism>